<keyword evidence="2" id="KW-0645">Protease</keyword>
<dbReference type="GO" id="GO:0004190">
    <property type="term" value="F:aspartic-type endopeptidase activity"/>
    <property type="evidence" value="ECO:0007669"/>
    <property type="project" value="UniProtKB-KW"/>
</dbReference>
<reference evidence="6 7" key="1">
    <citation type="submission" date="2017-04" db="EMBL/GenBank/DDBJ databases">
        <title>Kefir bacterial isolates.</title>
        <authorList>
            <person name="Kim Y."/>
            <person name="Blasche S."/>
            <person name="Patil K.R."/>
        </authorList>
    </citation>
    <scope>NUCLEOTIDE SEQUENCE [LARGE SCALE GENOMIC DNA]</scope>
    <source>
        <strain evidence="6 7">KR</strain>
    </source>
</reference>
<keyword evidence="7" id="KW-1185">Reference proteome</keyword>
<dbReference type="Pfam" id="PF13650">
    <property type="entry name" value="Asp_protease_2"/>
    <property type="match status" value="2"/>
</dbReference>
<feature type="signal peptide" evidence="5">
    <location>
        <begin position="1"/>
        <end position="33"/>
    </location>
</feature>
<keyword evidence="4" id="KW-0378">Hydrolase</keyword>
<evidence type="ECO:0000256" key="4">
    <source>
        <dbReference type="ARBA" id="ARBA00022801"/>
    </source>
</evidence>
<evidence type="ECO:0000313" key="7">
    <source>
        <dbReference type="Proteomes" id="UP000216151"/>
    </source>
</evidence>
<gene>
    <name evidence="6" type="ORF">B8X00_09410</name>
</gene>
<feature type="chain" id="PRO_5012537842" description="Peptidase A2 domain-containing protein" evidence="5">
    <location>
        <begin position="34"/>
        <end position="318"/>
    </location>
</feature>
<comment type="similarity">
    <text evidence="1">Belongs to the DDI1 family.</text>
</comment>
<keyword evidence="3" id="KW-0064">Aspartyl protease</keyword>
<dbReference type="Gene3D" id="2.40.70.10">
    <property type="entry name" value="Acid Proteases"/>
    <property type="match status" value="2"/>
</dbReference>
<protein>
    <recommendedName>
        <fullName evidence="8">Peptidase A2 domain-containing protein</fullName>
    </recommendedName>
</protein>
<sequence length="318" mass="34117">MTHRHGRQKNPRGWRYCATAAAVVVGMGAGAYAANAQSCHKLMARVALRNDLGFLNSPVSLNGHAARMIVDTGSEGSLLSPEAAALFDTQLDRSMHTMVHGTGGAGRIVPNAVVRSFKMGGLEFGPVSIPVDALPAVPRTEPAVEGLVGGDLLSRYDVEFDVAQGTLSFWSASTPGCSGPEGWRYIYRAVPLQNAGERVIARVELDGHALQALVDSGARSCIVSTQAAERMGVSQHTLATDPGGLTTGVDGHQQTYHWHKFGMMQIGQEQEKSPVLTVAPVQDTVDMLLGADWFAAHKVWISYRTHMLYVMPVTGRTR</sequence>
<evidence type="ECO:0000256" key="5">
    <source>
        <dbReference type="SAM" id="SignalP"/>
    </source>
</evidence>
<evidence type="ECO:0000256" key="1">
    <source>
        <dbReference type="ARBA" id="ARBA00009136"/>
    </source>
</evidence>
<dbReference type="InterPro" id="IPR034122">
    <property type="entry name" value="Retropepsin-like_bacterial"/>
</dbReference>
<dbReference type="CDD" id="cd05483">
    <property type="entry name" value="retropepsin_like_bacteria"/>
    <property type="match status" value="1"/>
</dbReference>
<dbReference type="Proteomes" id="UP000216151">
    <property type="component" value="Unassembled WGS sequence"/>
</dbReference>
<keyword evidence="5" id="KW-0732">Signal</keyword>
<dbReference type="PANTHER" id="PTHR12917">
    <property type="entry name" value="ASPARTYL PROTEASE DDI-RELATED"/>
    <property type="match status" value="1"/>
</dbReference>
<dbReference type="GO" id="GO:0006508">
    <property type="term" value="P:proteolysis"/>
    <property type="evidence" value="ECO:0007669"/>
    <property type="project" value="UniProtKB-KW"/>
</dbReference>
<proteinExistence type="inferred from homology"/>
<dbReference type="AlphaFoldDB" id="A0A269XWU1"/>
<dbReference type="RefSeq" id="WP_244896443.1">
    <property type="nucleotide sequence ID" value="NZ_JBDNMF010000007.1"/>
</dbReference>
<evidence type="ECO:0000256" key="2">
    <source>
        <dbReference type="ARBA" id="ARBA00022670"/>
    </source>
</evidence>
<evidence type="ECO:0000256" key="3">
    <source>
        <dbReference type="ARBA" id="ARBA00022750"/>
    </source>
</evidence>
<comment type="caution">
    <text evidence="6">The sequence shown here is derived from an EMBL/GenBank/DDBJ whole genome shotgun (WGS) entry which is preliminary data.</text>
</comment>
<dbReference type="SUPFAM" id="SSF50630">
    <property type="entry name" value="Acid proteases"/>
    <property type="match status" value="2"/>
</dbReference>
<name>A0A269XWU1_9PROT</name>
<evidence type="ECO:0000313" key="6">
    <source>
        <dbReference type="EMBL" id="PAK77752.1"/>
    </source>
</evidence>
<dbReference type="InterPro" id="IPR021109">
    <property type="entry name" value="Peptidase_aspartic_dom_sf"/>
</dbReference>
<evidence type="ECO:0008006" key="8">
    <source>
        <dbReference type="Google" id="ProtNLM"/>
    </source>
</evidence>
<dbReference type="EMBL" id="NCXK01000012">
    <property type="protein sequence ID" value="PAK77752.1"/>
    <property type="molecule type" value="Genomic_DNA"/>
</dbReference>
<accession>A0A269XWU1</accession>
<organism evidence="6 7">
    <name type="scientific">Acetobacter fabarum</name>
    <dbReference type="NCBI Taxonomy" id="483199"/>
    <lineage>
        <taxon>Bacteria</taxon>
        <taxon>Pseudomonadati</taxon>
        <taxon>Pseudomonadota</taxon>
        <taxon>Alphaproteobacteria</taxon>
        <taxon>Acetobacterales</taxon>
        <taxon>Acetobacteraceae</taxon>
        <taxon>Acetobacter</taxon>
    </lineage>
</organism>
<dbReference type="PANTHER" id="PTHR12917:SF1">
    <property type="entry name" value="AT13091P"/>
    <property type="match status" value="1"/>
</dbReference>